<evidence type="ECO:0000256" key="9">
    <source>
        <dbReference type="ARBA" id="ARBA00023224"/>
    </source>
</evidence>
<dbReference type="Gene3D" id="1.20.1070.10">
    <property type="entry name" value="Rhodopsin 7-helix transmembrane proteins"/>
    <property type="match status" value="1"/>
</dbReference>
<evidence type="ECO:0000256" key="6">
    <source>
        <dbReference type="ARBA" id="ARBA00023136"/>
    </source>
</evidence>
<proteinExistence type="predicted"/>
<keyword evidence="9" id="KW-0807">Transducer</keyword>
<keyword evidence="6 10" id="KW-0472">Membrane</keyword>
<dbReference type="PRINTS" id="PR00237">
    <property type="entry name" value="GPCRRHODOPSN"/>
</dbReference>
<organism evidence="12 13">
    <name type="scientific">Porites evermanni</name>
    <dbReference type="NCBI Taxonomy" id="104178"/>
    <lineage>
        <taxon>Eukaryota</taxon>
        <taxon>Metazoa</taxon>
        <taxon>Cnidaria</taxon>
        <taxon>Anthozoa</taxon>
        <taxon>Hexacorallia</taxon>
        <taxon>Scleractinia</taxon>
        <taxon>Fungiina</taxon>
        <taxon>Poritidae</taxon>
        <taxon>Porites</taxon>
    </lineage>
</organism>
<dbReference type="EMBL" id="CALNXI010000241">
    <property type="protein sequence ID" value="CAH3022976.1"/>
    <property type="molecule type" value="Genomic_DNA"/>
</dbReference>
<evidence type="ECO:0000256" key="2">
    <source>
        <dbReference type="ARBA" id="ARBA00022475"/>
    </source>
</evidence>
<keyword evidence="13" id="KW-1185">Reference proteome</keyword>
<evidence type="ECO:0000256" key="10">
    <source>
        <dbReference type="SAM" id="Phobius"/>
    </source>
</evidence>
<evidence type="ECO:0000256" key="8">
    <source>
        <dbReference type="ARBA" id="ARBA00023180"/>
    </source>
</evidence>
<evidence type="ECO:0000256" key="3">
    <source>
        <dbReference type="ARBA" id="ARBA00022692"/>
    </source>
</evidence>
<feature type="transmembrane region" description="Helical" evidence="10">
    <location>
        <begin position="192"/>
        <end position="220"/>
    </location>
</feature>
<evidence type="ECO:0000256" key="7">
    <source>
        <dbReference type="ARBA" id="ARBA00023170"/>
    </source>
</evidence>
<evidence type="ECO:0000259" key="11">
    <source>
        <dbReference type="PROSITE" id="PS50262"/>
    </source>
</evidence>
<evidence type="ECO:0000256" key="1">
    <source>
        <dbReference type="ARBA" id="ARBA00004651"/>
    </source>
</evidence>
<evidence type="ECO:0000313" key="13">
    <source>
        <dbReference type="Proteomes" id="UP001159427"/>
    </source>
</evidence>
<dbReference type="PROSITE" id="PS50262">
    <property type="entry name" value="G_PROTEIN_RECEP_F1_2"/>
    <property type="match status" value="1"/>
</dbReference>
<gene>
    <name evidence="12" type="ORF">PEVE_00017579</name>
</gene>
<feature type="domain" description="G-protein coupled receptors family 1 profile" evidence="11">
    <location>
        <begin position="56"/>
        <end position="306"/>
    </location>
</feature>
<comment type="subcellular location">
    <subcellularLocation>
        <location evidence="1">Cell membrane</location>
        <topology evidence="1">Multi-pass membrane protein</topology>
    </subcellularLocation>
</comment>
<feature type="transmembrane region" description="Helical" evidence="10">
    <location>
        <begin position="116"/>
        <end position="134"/>
    </location>
</feature>
<comment type="caution">
    <text evidence="12">The sequence shown here is derived from an EMBL/GenBank/DDBJ whole genome shotgun (WGS) entry which is preliminary data.</text>
</comment>
<keyword evidence="5" id="KW-0297">G-protein coupled receptor</keyword>
<reference evidence="12 13" key="1">
    <citation type="submission" date="2022-05" db="EMBL/GenBank/DDBJ databases">
        <authorList>
            <consortium name="Genoscope - CEA"/>
            <person name="William W."/>
        </authorList>
    </citation>
    <scope>NUCLEOTIDE SEQUENCE [LARGE SCALE GENOMIC DNA]</scope>
</reference>
<dbReference type="CDD" id="cd00637">
    <property type="entry name" value="7tm_classA_rhodopsin-like"/>
    <property type="match status" value="1"/>
</dbReference>
<feature type="transmembrane region" description="Helical" evidence="10">
    <location>
        <begin position="155"/>
        <end position="172"/>
    </location>
</feature>
<dbReference type="PANTHER" id="PTHR24246:SF27">
    <property type="entry name" value="ADENOSINE RECEPTOR, ISOFORM A"/>
    <property type="match status" value="1"/>
</dbReference>
<keyword evidence="3 10" id="KW-0812">Transmembrane</keyword>
<evidence type="ECO:0000313" key="12">
    <source>
        <dbReference type="EMBL" id="CAH3022976.1"/>
    </source>
</evidence>
<dbReference type="InterPro" id="IPR017452">
    <property type="entry name" value="GPCR_Rhodpsn_7TM"/>
</dbReference>
<protein>
    <recommendedName>
        <fullName evidence="11">G-protein coupled receptors family 1 profile domain-containing protein</fullName>
    </recommendedName>
</protein>
<sequence length="389" mass="43483">MEFLGDGNFNYSSRVNGSSFNFNNSEDSKMQSACDGRFSWTVHGPLIVVSTLIVILNSIVLALMRRKERLQTLSNTILASLAVSDLLSGLFGIALFFGCSVAIMAGHIALCVSSTLFMRFTAVSTVLHFLLVACDRHIMITFSLRYQALVNKCRVRGALIAIWLMSTLVATVELTWFETKITKGSMEKDKIYSILFIVVFLAVPLLSILCIYGHIIVVSTRHLLALRARRTNLKDEATNARSIARDLRGTVILISTLVVFAGCWLPFFLMILQDYLGARIISTTSWRLCLLLFARFIPPVTNPVLCALCKRDFRDGLRACWQALKMDLVGFTGNIFHKKSRKQINNSRGRFTQSEESSANRNLTIIPAAAIPSPRREMFSIVTYNVTSV</sequence>
<dbReference type="PANTHER" id="PTHR24246">
    <property type="entry name" value="OLFACTORY RECEPTOR AND ADENOSINE RECEPTOR"/>
    <property type="match status" value="1"/>
</dbReference>
<feature type="transmembrane region" description="Helical" evidence="10">
    <location>
        <begin position="46"/>
        <end position="65"/>
    </location>
</feature>
<dbReference type="Proteomes" id="UP001159427">
    <property type="component" value="Unassembled WGS sequence"/>
</dbReference>
<evidence type="ECO:0000256" key="4">
    <source>
        <dbReference type="ARBA" id="ARBA00022989"/>
    </source>
</evidence>
<feature type="transmembrane region" description="Helical" evidence="10">
    <location>
        <begin position="86"/>
        <end position="110"/>
    </location>
</feature>
<evidence type="ECO:0000256" key="5">
    <source>
        <dbReference type="ARBA" id="ARBA00023040"/>
    </source>
</evidence>
<dbReference type="InterPro" id="IPR000276">
    <property type="entry name" value="GPCR_Rhodpsn"/>
</dbReference>
<dbReference type="SUPFAM" id="SSF81321">
    <property type="entry name" value="Family A G protein-coupled receptor-like"/>
    <property type="match status" value="1"/>
</dbReference>
<feature type="transmembrane region" description="Helical" evidence="10">
    <location>
        <begin position="251"/>
        <end position="272"/>
    </location>
</feature>
<dbReference type="Pfam" id="PF00001">
    <property type="entry name" value="7tm_1"/>
    <property type="match status" value="1"/>
</dbReference>
<keyword evidence="8" id="KW-0325">Glycoprotein</keyword>
<accession>A0ABN8M3R9</accession>
<keyword evidence="4 10" id="KW-1133">Transmembrane helix</keyword>
<keyword evidence="7" id="KW-0675">Receptor</keyword>
<name>A0ABN8M3R9_9CNID</name>
<keyword evidence="2" id="KW-1003">Cell membrane</keyword>